<dbReference type="Proteomes" id="UP001066276">
    <property type="component" value="Chromosome 4_2"/>
</dbReference>
<protein>
    <submittedName>
        <fullName evidence="2">Uncharacterized protein</fullName>
    </submittedName>
</protein>
<proteinExistence type="predicted"/>
<evidence type="ECO:0000256" key="1">
    <source>
        <dbReference type="SAM" id="MobiDB-lite"/>
    </source>
</evidence>
<comment type="caution">
    <text evidence="2">The sequence shown here is derived from an EMBL/GenBank/DDBJ whole genome shotgun (WGS) entry which is preliminary data.</text>
</comment>
<sequence length="145" mass="16123">MRGSISHFLGGVTVTGRCCRKRTRHVPKEWIPLPLPTRKWNIHQPIPVYVRGTRGRGSPFAPSPGFKTVKAQMRAVQTSGEHGAGERRRKTEMTRKAVGCSRRTIQQETLPTTERPEPAAREAASASSGHAWAKAWPLQARGLHK</sequence>
<feature type="compositionally biased region" description="Basic and acidic residues" evidence="1">
    <location>
        <begin position="83"/>
        <end position="95"/>
    </location>
</feature>
<dbReference type="EMBL" id="JANPWB010000008">
    <property type="protein sequence ID" value="KAJ1164152.1"/>
    <property type="molecule type" value="Genomic_DNA"/>
</dbReference>
<organism evidence="2 3">
    <name type="scientific">Pleurodeles waltl</name>
    <name type="common">Iberian ribbed newt</name>
    <dbReference type="NCBI Taxonomy" id="8319"/>
    <lineage>
        <taxon>Eukaryota</taxon>
        <taxon>Metazoa</taxon>
        <taxon>Chordata</taxon>
        <taxon>Craniata</taxon>
        <taxon>Vertebrata</taxon>
        <taxon>Euteleostomi</taxon>
        <taxon>Amphibia</taxon>
        <taxon>Batrachia</taxon>
        <taxon>Caudata</taxon>
        <taxon>Salamandroidea</taxon>
        <taxon>Salamandridae</taxon>
        <taxon>Pleurodelinae</taxon>
        <taxon>Pleurodeles</taxon>
    </lineage>
</organism>
<keyword evidence="3" id="KW-1185">Reference proteome</keyword>
<accession>A0AAV7SJ84</accession>
<evidence type="ECO:0000313" key="2">
    <source>
        <dbReference type="EMBL" id="KAJ1164152.1"/>
    </source>
</evidence>
<reference evidence="2" key="1">
    <citation type="journal article" date="2022" name="bioRxiv">
        <title>Sequencing and chromosome-scale assembly of the giantPleurodeles waltlgenome.</title>
        <authorList>
            <person name="Brown T."/>
            <person name="Elewa A."/>
            <person name="Iarovenko S."/>
            <person name="Subramanian E."/>
            <person name="Araus A.J."/>
            <person name="Petzold A."/>
            <person name="Susuki M."/>
            <person name="Suzuki K.-i.T."/>
            <person name="Hayashi T."/>
            <person name="Toyoda A."/>
            <person name="Oliveira C."/>
            <person name="Osipova E."/>
            <person name="Leigh N.D."/>
            <person name="Simon A."/>
            <person name="Yun M.H."/>
        </authorList>
    </citation>
    <scope>NUCLEOTIDE SEQUENCE</scope>
    <source>
        <strain evidence="2">20211129_DDA</strain>
        <tissue evidence="2">Liver</tissue>
    </source>
</reference>
<gene>
    <name evidence="2" type="ORF">NDU88_004597</name>
</gene>
<feature type="region of interest" description="Disordered" evidence="1">
    <location>
        <begin position="52"/>
        <end position="145"/>
    </location>
</feature>
<name>A0AAV7SJ84_PLEWA</name>
<evidence type="ECO:0000313" key="3">
    <source>
        <dbReference type="Proteomes" id="UP001066276"/>
    </source>
</evidence>
<dbReference type="AlphaFoldDB" id="A0AAV7SJ84"/>